<feature type="non-terminal residue" evidence="1">
    <location>
        <position position="1"/>
    </location>
</feature>
<organism evidence="1 2">
    <name type="scientific">Durusdinium trenchii</name>
    <dbReference type="NCBI Taxonomy" id="1381693"/>
    <lineage>
        <taxon>Eukaryota</taxon>
        <taxon>Sar</taxon>
        <taxon>Alveolata</taxon>
        <taxon>Dinophyceae</taxon>
        <taxon>Suessiales</taxon>
        <taxon>Symbiodiniaceae</taxon>
        <taxon>Durusdinium</taxon>
    </lineage>
</organism>
<protein>
    <submittedName>
        <fullName evidence="1">Uncharacterized protein</fullName>
    </submittedName>
</protein>
<keyword evidence="2" id="KW-1185">Reference proteome</keyword>
<name>A0ABP0J3M3_9DINO</name>
<dbReference type="InterPro" id="IPR029044">
    <property type="entry name" value="Nucleotide-diphossugar_trans"/>
</dbReference>
<gene>
    <name evidence="1" type="ORF">SCF082_LOCUS10075</name>
</gene>
<dbReference type="Proteomes" id="UP001642464">
    <property type="component" value="Unassembled WGS sequence"/>
</dbReference>
<comment type="caution">
    <text evidence="1">The sequence shown here is derived from an EMBL/GenBank/DDBJ whole genome shotgun (WGS) entry which is preliminary data.</text>
</comment>
<reference evidence="1 2" key="1">
    <citation type="submission" date="2024-02" db="EMBL/GenBank/DDBJ databases">
        <authorList>
            <person name="Chen Y."/>
            <person name="Shah S."/>
            <person name="Dougan E. K."/>
            <person name="Thang M."/>
            <person name="Chan C."/>
        </authorList>
    </citation>
    <scope>NUCLEOTIDE SEQUENCE [LARGE SCALE GENOMIC DNA]</scope>
</reference>
<accession>A0ABP0J3M3</accession>
<evidence type="ECO:0000313" key="2">
    <source>
        <dbReference type="Proteomes" id="UP001642464"/>
    </source>
</evidence>
<sequence>DMGYCLKWCGRPQWCLSPIYAAGSFNTEELVEDPLFYLFVKPPMSSFELSPGYGSRSEIPAARCSYAGHVGPCFEPGRCKSHPFLPRSRAFVFADDLQRPAAWLENVKDSYMAQLLTHWAEPNAVDVVLLLPRPELARFPISAATRHELQRLHVQLQEVGWIRPELGRGIPKWAQEFWCVDRDFFKLHVMGLDYEAVIFYDSDVFVDPKTFEDLEQLFNCARQGYFLATALHGGFEALTVAFFALKPSVQLLQAVQRFLLTLCSSNWWTACEAT</sequence>
<dbReference type="Gene3D" id="3.90.550.10">
    <property type="entry name" value="Spore Coat Polysaccharide Biosynthesis Protein SpsA, Chain A"/>
    <property type="match status" value="1"/>
</dbReference>
<dbReference type="EMBL" id="CAXAMM010005864">
    <property type="protein sequence ID" value="CAK9008918.1"/>
    <property type="molecule type" value="Genomic_DNA"/>
</dbReference>
<proteinExistence type="predicted"/>
<evidence type="ECO:0000313" key="1">
    <source>
        <dbReference type="EMBL" id="CAK9008918.1"/>
    </source>
</evidence>
<feature type="non-terminal residue" evidence="1">
    <location>
        <position position="274"/>
    </location>
</feature>